<keyword evidence="4" id="KW-0862">Zinc</keyword>
<dbReference type="FunFam" id="3.30.160.60:FF:000100">
    <property type="entry name" value="Zinc finger 45-like"/>
    <property type="match status" value="1"/>
</dbReference>
<sequence>MQCGKRFSFLGNLKRHQSIHLGKKASGHTPWDEFTHFKSH</sequence>
<evidence type="ECO:0000313" key="7">
    <source>
        <dbReference type="EMBL" id="JAH10554.1"/>
    </source>
</evidence>
<dbReference type="Gene3D" id="3.30.160.60">
    <property type="entry name" value="Classic Zinc Finger"/>
    <property type="match status" value="1"/>
</dbReference>
<evidence type="ECO:0000256" key="5">
    <source>
        <dbReference type="PROSITE-ProRule" id="PRU00042"/>
    </source>
</evidence>
<dbReference type="AlphaFoldDB" id="A0A0E9Q1D3"/>
<dbReference type="InterPro" id="IPR036236">
    <property type="entry name" value="Znf_C2H2_sf"/>
</dbReference>
<name>A0A0E9Q1D3_ANGAN</name>
<evidence type="ECO:0000256" key="1">
    <source>
        <dbReference type="ARBA" id="ARBA00022723"/>
    </source>
</evidence>
<feature type="domain" description="C2H2-type" evidence="6">
    <location>
        <begin position="1"/>
        <end position="25"/>
    </location>
</feature>
<dbReference type="InterPro" id="IPR013087">
    <property type="entry name" value="Znf_C2H2_type"/>
</dbReference>
<keyword evidence="2" id="KW-0677">Repeat</keyword>
<dbReference type="SUPFAM" id="SSF57667">
    <property type="entry name" value="beta-beta-alpha zinc fingers"/>
    <property type="match status" value="1"/>
</dbReference>
<keyword evidence="1" id="KW-0479">Metal-binding</keyword>
<evidence type="ECO:0000256" key="2">
    <source>
        <dbReference type="ARBA" id="ARBA00022737"/>
    </source>
</evidence>
<organism evidence="7">
    <name type="scientific">Anguilla anguilla</name>
    <name type="common">European freshwater eel</name>
    <name type="synonym">Muraena anguilla</name>
    <dbReference type="NCBI Taxonomy" id="7936"/>
    <lineage>
        <taxon>Eukaryota</taxon>
        <taxon>Metazoa</taxon>
        <taxon>Chordata</taxon>
        <taxon>Craniata</taxon>
        <taxon>Vertebrata</taxon>
        <taxon>Euteleostomi</taxon>
        <taxon>Actinopterygii</taxon>
        <taxon>Neopterygii</taxon>
        <taxon>Teleostei</taxon>
        <taxon>Anguilliformes</taxon>
        <taxon>Anguillidae</taxon>
        <taxon>Anguilla</taxon>
    </lineage>
</organism>
<keyword evidence="3 5" id="KW-0863">Zinc-finger</keyword>
<dbReference type="GO" id="GO:0008270">
    <property type="term" value="F:zinc ion binding"/>
    <property type="evidence" value="ECO:0007669"/>
    <property type="project" value="UniProtKB-KW"/>
</dbReference>
<evidence type="ECO:0000259" key="6">
    <source>
        <dbReference type="PROSITE" id="PS50157"/>
    </source>
</evidence>
<dbReference type="EMBL" id="GBXM01098023">
    <property type="protein sequence ID" value="JAH10554.1"/>
    <property type="molecule type" value="Transcribed_RNA"/>
</dbReference>
<evidence type="ECO:0000256" key="3">
    <source>
        <dbReference type="ARBA" id="ARBA00022771"/>
    </source>
</evidence>
<evidence type="ECO:0000256" key="4">
    <source>
        <dbReference type="ARBA" id="ARBA00022833"/>
    </source>
</evidence>
<dbReference type="PROSITE" id="PS50157">
    <property type="entry name" value="ZINC_FINGER_C2H2_2"/>
    <property type="match status" value="1"/>
</dbReference>
<proteinExistence type="predicted"/>
<protein>
    <recommendedName>
        <fullName evidence="6">C2H2-type domain-containing protein</fullName>
    </recommendedName>
</protein>
<accession>A0A0E9Q1D3</accession>
<reference evidence="7" key="2">
    <citation type="journal article" date="2015" name="Fish Shellfish Immunol.">
        <title>Early steps in the European eel (Anguilla anguilla)-Vibrio vulnificus interaction in the gills: Role of the RtxA13 toxin.</title>
        <authorList>
            <person name="Callol A."/>
            <person name="Pajuelo D."/>
            <person name="Ebbesson L."/>
            <person name="Teles M."/>
            <person name="MacKenzie S."/>
            <person name="Amaro C."/>
        </authorList>
    </citation>
    <scope>NUCLEOTIDE SEQUENCE</scope>
</reference>
<reference evidence="7" key="1">
    <citation type="submission" date="2014-11" db="EMBL/GenBank/DDBJ databases">
        <authorList>
            <person name="Amaro Gonzalez C."/>
        </authorList>
    </citation>
    <scope>NUCLEOTIDE SEQUENCE</scope>
</reference>